<name>A0A834XKD1_APHGI</name>
<dbReference type="Proteomes" id="UP000639338">
    <property type="component" value="Unassembled WGS sequence"/>
</dbReference>
<accession>A0A834XKD1</accession>
<reference evidence="2 3" key="1">
    <citation type="submission" date="2020-08" db="EMBL/GenBank/DDBJ databases">
        <title>Aphidius gifuensis genome sequencing and assembly.</title>
        <authorList>
            <person name="Du Z."/>
        </authorList>
    </citation>
    <scope>NUCLEOTIDE SEQUENCE [LARGE SCALE GENOMIC DNA]</scope>
    <source>
        <strain evidence="2">YNYX2018</strain>
        <tissue evidence="2">Adults</tissue>
    </source>
</reference>
<dbReference type="AlphaFoldDB" id="A0A834XKD1"/>
<evidence type="ECO:0000313" key="3">
    <source>
        <dbReference type="Proteomes" id="UP000639338"/>
    </source>
</evidence>
<protein>
    <submittedName>
        <fullName evidence="2">Uncharacterized protein</fullName>
    </submittedName>
</protein>
<comment type="caution">
    <text evidence="2">The sequence shown here is derived from an EMBL/GenBank/DDBJ whole genome shotgun (WGS) entry which is preliminary data.</text>
</comment>
<feature type="compositionally biased region" description="Basic and acidic residues" evidence="1">
    <location>
        <begin position="139"/>
        <end position="148"/>
    </location>
</feature>
<dbReference type="EMBL" id="JACMRX010000005">
    <property type="protein sequence ID" value="KAF7988392.1"/>
    <property type="molecule type" value="Genomic_DNA"/>
</dbReference>
<keyword evidence="3" id="KW-1185">Reference proteome</keyword>
<proteinExistence type="predicted"/>
<dbReference type="OrthoDB" id="7701454at2759"/>
<evidence type="ECO:0000256" key="1">
    <source>
        <dbReference type="SAM" id="MobiDB-lite"/>
    </source>
</evidence>
<feature type="region of interest" description="Disordered" evidence="1">
    <location>
        <begin position="587"/>
        <end position="619"/>
    </location>
</feature>
<sequence>MGQAWCKERSSKAQDSKSPLDRVFLRCAHRLYPGLKEEGSVLGGATQRVTSSEIGYAGSPSRDMLTRGSSIDSVDRPFQPSDWVDVNLEVPNTPRASSAMTNRTFDTTIYHTTTPSSSSCNLKNATPVPPPRRKKKIRDRPLPPKPDEVSPSSDNSIEPLYSSINKIKNKEKKNNNEFLKINGIDKSIPSVVVSGWKSDENISSQQNDSIIKNGRLSSTVSLPNYDELITSNKITNQDTLSCDEIDDSIDLKNKIILDNRKTSTPIKNNNNIDEKKNVNNDGWLLNDNKNICESLISDSVENKESNDQSDVKSKVQSFLVSEGSKDDLFFDAEDTKRTCSLDRHKDPELKKFTQLKRSLSNDSETFENFEDKRLSIAPSSQTDSTPKNLTRSISEESFPSVLMEYQDDFFDEKIVKDTKNEITKIREELEAVKNEVKTPSSSPEPIIKPDIQKNDSSLLLSVINNNNENEESNLSSMTPSLNELEAALSDMLEKTDEHDNYNIDNNDIYETPNDVLLENPIEPNIVKLISDNNINELVDIDLNNDTIVNGFTKTIPKIRSLDRNDHLHPPEKPSRLLRISLDSLVNNDKIPTPPKRKNRSSIGFKENSSPEPYHNDRLI</sequence>
<feature type="region of interest" description="Disordered" evidence="1">
    <location>
        <begin position="110"/>
        <end position="159"/>
    </location>
</feature>
<gene>
    <name evidence="2" type="ORF">HCN44_000965</name>
</gene>
<feature type="compositionally biased region" description="Polar residues" evidence="1">
    <location>
        <begin position="110"/>
        <end position="124"/>
    </location>
</feature>
<evidence type="ECO:0000313" key="2">
    <source>
        <dbReference type="EMBL" id="KAF7988392.1"/>
    </source>
</evidence>
<organism evidence="2 3">
    <name type="scientific">Aphidius gifuensis</name>
    <name type="common">Parasitoid wasp</name>
    <dbReference type="NCBI Taxonomy" id="684658"/>
    <lineage>
        <taxon>Eukaryota</taxon>
        <taxon>Metazoa</taxon>
        <taxon>Ecdysozoa</taxon>
        <taxon>Arthropoda</taxon>
        <taxon>Hexapoda</taxon>
        <taxon>Insecta</taxon>
        <taxon>Pterygota</taxon>
        <taxon>Neoptera</taxon>
        <taxon>Endopterygota</taxon>
        <taxon>Hymenoptera</taxon>
        <taxon>Apocrita</taxon>
        <taxon>Ichneumonoidea</taxon>
        <taxon>Braconidae</taxon>
        <taxon>Aphidiinae</taxon>
        <taxon>Aphidius</taxon>
    </lineage>
</organism>